<keyword evidence="1" id="KW-0732">Signal</keyword>
<dbReference type="KEGG" id="asol:BEN76_00610"/>
<sequence length="392" mass="44577">MNKSLLLLTTTIAFTPVVYAQDLSWGDPKAEAGQVKVSGAIRTRYLSKDFQDEANEGSNNNWRLADIKLNLNYENPKWLAALDARCYEYDELCDAVFLSDAWVGYKISDQQRVSVGLQPVEFGFGRFWGSSYYETLMNTIGFEDISALGLRYQINQNDYSLSLGFYPTDGGNYKGTSKDSSRYSPAFVEADDLTTGTYLKERNIWIGRLSKKFEVTPIDGLSTEIGTSFWHSELKNKKNGQDGSRNSWNVFTQTQYNAWQWMLLAGSQSIQNRDTEFPDFSTLGAFDFPYQVANKTDYVVNEINYSVAKPFYELKNIKPYFSYSRLFKDQAGYEDSERIIAGVAFNYKKIGIQGEYIWSKNDPMVGASSNGLAQGDGNGWDRMLYLALGYYF</sequence>
<dbReference type="InterPro" id="IPR010870">
    <property type="entry name" value="Porin_O/P"/>
</dbReference>
<name>A0A1P8EEH3_9GAMM</name>
<protein>
    <submittedName>
        <fullName evidence="2">Uncharacterized protein</fullName>
    </submittedName>
</protein>
<dbReference type="AlphaFoldDB" id="A0A1P8EEH3"/>
<organism evidence="2 3">
    <name type="scientific">Acinetobacter soli</name>
    <dbReference type="NCBI Taxonomy" id="487316"/>
    <lineage>
        <taxon>Bacteria</taxon>
        <taxon>Pseudomonadati</taxon>
        <taxon>Pseudomonadota</taxon>
        <taxon>Gammaproteobacteria</taxon>
        <taxon>Moraxellales</taxon>
        <taxon>Moraxellaceae</taxon>
        <taxon>Acinetobacter</taxon>
    </lineage>
</organism>
<evidence type="ECO:0000313" key="2">
    <source>
        <dbReference type="EMBL" id="APV34597.1"/>
    </source>
</evidence>
<evidence type="ECO:0000313" key="3">
    <source>
        <dbReference type="Proteomes" id="UP000185674"/>
    </source>
</evidence>
<dbReference type="SUPFAM" id="SSF56935">
    <property type="entry name" value="Porins"/>
    <property type="match status" value="1"/>
</dbReference>
<dbReference type="Pfam" id="PF07396">
    <property type="entry name" value="Porin_O_P"/>
    <property type="match status" value="1"/>
</dbReference>
<gene>
    <name evidence="2" type="ORF">BEN76_00610</name>
</gene>
<feature type="signal peptide" evidence="1">
    <location>
        <begin position="1"/>
        <end position="20"/>
    </location>
</feature>
<dbReference type="RefSeq" id="WP_076031950.1">
    <property type="nucleotide sequence ID" value="NZ_CP016896.1"/>
</dbReference>
<dbReference type="EMBL" id="CP016896">
    <property type="protein sequence ID" value="APV34597.1"/>
    <property type="molecule type" value="Genomic_DNA"/>
</dbReference>
<dbReference type="InterPro" id="IPR023614">
    <property type="entry name" value="Porin_dom_sf"/>
</dbReference>
<dbReference type="eggNOG" id="COG2831">
    <property type="taxonomic scope" value="Bacteria"/>
</dbReference>
<evidence type="ECO:0000256" key="1">
    <source>
        <dbReference type="SAM" id="SignalP"/>
    </source>
</evidence>
<proteinExistence type="predicted"/>
<accession>A0A1P8EEH3</accession>
<dbReference type="STRING" id="487316.BEN76_00610"/>
<reference evidence="2 3" key="1">
    <citation type="submission" date="2016-08" db="EMBL/GenBank/DDBJ databases">
        <title>Complete genome sequence of Acinetobacter baylyi strain GFJ2.</title>
        <authorList>
            <person name="Tabata M."/>
            <person name="Kuboki S."/>
            <person name="Gibu N."/>
            <person name="Kinouchi Y."/>
            <person name="Vangnai A."/>
            <person name="Kasai D."/>
            <person name="Fukuda M."/>
        </authorList>
    </citation>
    <scope>NUCLEOTIDE SEQUENCE [LARGE SCALE GENOMIC DNA]</scope>
    <source>
        <strain evidence="2 3">GFJ2</strain>
    </source>
</reference>
<dbReference type="Proteomes" id="UP000185674">
    <property type="component" value="Chromosome"/>
</dbReference>
<dbReference type="Gene3D" id="2.40.160.10">
    <property type="entry name" value="Porin"/>
    <property type="match status" value="1"/>
</dbReference>
<feature type="chain" id="PRO_5012275442" evidence="1">
    <location>
        <begin position="21"/>
        <end position="392"/>
    </location>
</feature>